<sequence length="271" mass="30163">MKLLLALCAVLLGSWRVNASTGPIITTDPMEVVNQTSAVLSCNLTGSVHPIKGSHWTFDGKVIEDSKSASESPYTILRLEKITYHKGGKYECVFETEPPVQKTIEVKTDPHVSASKHSEHGNENDKVVLTCTSNSNPKPKDWTWQKKDGNQLEITNGTTKYEIKSTPEKSLLTIHSLSIEEDAGVYICMGSNDYGTKQDEIHLRVRSRLAALWPFLGIVAEVIILVTIIFIYEKRRKPDEINDDDDSGAAPLKSNSNANHKDKCVRQRNSN</sequence>
<dbReference type="CDD" id="cd00096">
    <property type="entry name" value="Ig"/>
    <property type="match status" value="2"/>
</dbReference>
<evidence type="ECO:0000256" key="8">
    <source>
        <dbReference type="SAM" id="SignalP"/>
    </source>
</evidence>
<dbReference type="InterPro" id="IPR003599">
    <property type="entry name" value="Ig_sub"/>
</dbReference>
<dbReference type="GO" id="GO:0016020">
    <property type="term" value="C:membrane"/>
    <property type="evidence" value="ECO:0007669"/>
    <property type="project" value="UniProtKB-SubCell"/>
</dbReference>
<dbReference type="InterPro" id="IPR007110">
    <property type="entry name" value="Ig-like_dom"/>
</dbReference>
<dbReference type="SUPFAM" id="SSF48726">
    <property type="entry name" value="Immunoglobulin"/>
    <property type="match status" value="2"/>
</dbReference>
<feature type="region of interest" description="Disordered" evidence="6">
    <location>
        <begin position="240"/>
        <end position="271"/>
    </location>
</feature>
<dbReference type="PRINTS" id="PR01856">
    <property type="entry name" value="BASIGIN"/>
</dbReference>
<reference evidence="10" key="1">
    <citation type="submission" date="2025-08" db="UniProtKB">
        <authorList>
            <consortium name="Ensembl"/>
        </authorList>
    </citation>
    <scope>IDENTIFICATION</scope>
</reference>
<feature type="chain" id="PRO_5034081534" evidence="8">
    <location>
        <begin position="20"/>
        <end position="271"/>
    </location>
</feature>
<keyword evidence="7" id="KW-0812">Transmembrane</keyword>
<dbReference type="InterPro" id="IPR013783">
    <property type="entry name" value="Ig-like_fold"/>
</dbReference>
<evidence type="ECO:0000256" key="1">
    <source>
        <dbReference type="ARBA" id="ARBA00004479"/>
    </source>
</evidence>
<keyword evidence="7" id="KW-1133">Transmembrane helix</keyword>
<dbReference type="PANTHER" id="PTHR11640">
    <property type="entry name" value="NEPHRIN"/>
    <property type="match status" value="1"/>
</dbReference>
<dbReference type="Ensembl" id="ENSNMLT00000016312.1">
    <property type="protein sequence ID" value="ENSNMLP00000014508.1"/>
    <property type="gene ID" value="ENSNMLG00000009663.1"/>
</dbReference>
<comment type="subcellular location">
    <subcellularLocation>
        <location evidence="1">Membrane</location>
        <topology evidence="1">Single-pass type I membrane protein</topology>
    </subcellularLocation>
</comment>
<dbReference type="InterPro" id="IPR003598">
    <property type="entry name" value="Ig_sub2"/>
</dbReference>
<dbReference type="AlphaFoldDB" id="A0A8C6T0M7"/>
<feature type="signal peptide" evidence="8">
    <location>
        <begin position="1"/>
        <end position="19"/>
    </location>
</feature>
<organism evidence="10 11">
    <name type="scientific">Neogobius melanostomus</name>
    <name type="common">round goby</name>
    <dbReference type="NCBI Taxonomy" id="47308"/>
    <lineage>
        <taxon>Eukaryota</taxon>
        <taxon>Metazoa</taxon>
        <taxon>Chordata</taxon>
        <taxon>Craniata</taxon>
        <taxon>Vertebrata</taxon>
        <taxon>Euteleostomi</taxon>
        <taxon>Actinopterygii</taxon>
        <taxon>Neopterygii</taxon>
        <taxon>Teleostei</taxon>
        <taxon>Neoteleostei</taxon>
        <taxon>Acanthomorphata</taxon>
        <taxon>Gobiaria</taxon>
        <taxon>Gobiiformes</taxon>
        <taxon>Gobioidei</taxon>
        <taxon>Gobiidae</taxon>
        <taxon>Benthophilinae</taxon>
        <taxon>Neogobiini</taxon>
        <taxon>Neogobius</taxon>
    </lineage>
</organism>
<dbReference type="SMART" id="SM00409">
    <property type="entry name" value="IG"/>
    <property type="match status" value="2"/>
</dbReference>
<evidence type="ECO:0000256" key="6">
    <source>
        <dbReference type="SAM" id="MobiDB-lite"/>
    </source>
</evidence>
<dbReference type="InterPro" id="IPR051275">
    <property type="entry name" value="Cell_adhesion_signaling"/>
</dbReference>
<keyword evidence="5" id="KW-0393">Immunoglobulin domain</keyword>
<dbReference type="PROSITE" id="PS50835">
    <property type="entry name" value="IG_LIKE"/>
    <property type="match status" value="2"/>
</dbReference>
<evidence type="ECO:0000259" key="9">
    <source>
        <dbReference type="PROSITE" id="PS50835"/>
    </source>
</evidence>
<dbReference type="Pfam" id="PF13927">
    <property type="entry name" value="Ig_3"/>
    <property type="match status" value="2"/>
</dbReference>
<name>A0A8C6T0M7_9GOBI</name>
<feature type="domain" description="Ig-like" evidence="9">
    <location>
        <begin position="110"/>
        <end position="204"/>
    </location>
</feature>
<dbReference type="Gene3D" id="2.60.40.10">
    <property type="entry name" value="Immunoglobulins"/>
    <property type="match status" value="2"/>
</dbReference>
<keyword evidence="11" id="KW-1185">Reference proteome</keyword>
<feature type="transmembrane region" description="Helical" evidence="7">
    <location>
        <begin position="211"/>
        <end position="232"/>
    </location>
</feature>
<evidence type="ECO:0000256" key="3">
    <source>
        <dbReference type="ARBA" id="ARBA00023157"/>
    </source>
</evidence>
<accession>A0A8C6T0M7</accession>
<keyword evidence="4" id="KW-0325">Glycoprotein</keyword>
<proteinExistence type="predicted"/>
<dbReference type="InterPro" id="IPR036179">
    <property type="entry name" value="Ig-like_dom_sf"/>
</dbReference>
<feature type="domain" description="Ig-like" evidence="9">
    <location>
        <begin position="23"/>
        <end position="105"/>
    </location>
</feature>
<reference evidence="10" key="2">
    <citation type="submission" date="2025-09" db="UniProtKB">
        <authorList>
            <consortium name="Ensembl"/>
        </authorList>
    </citation>
    <scope>IDENTIFICATION</scope>
</reference>
<keyword evidence="2 7" id="KW-0472">Membrane</keyword>
<evidence type="ECO:0000256" key="4">
    <source>
        <dbReference type="ARBA" id="ARBA00023180"/>
    </source>
</evidence>
<evidence type="ECO:0000256" key="7">
    <source>
        <dbReference type="SAM" id="Phobius"/>
    </source>
</evidence>
<protein>
    <submittedName>
        <fullName evidence="10">Basigin</fullName>
    </submittedName>
</protein>
<keyword evidence="8" id="KW-0732">Signal</keyword>
<dbReference type="Proteomes" id="UP000694523">
    <property type="component" value="Unplaced"/>
</dbReference>
<dbReference type="SMART" id="SM00408">
    <property type="entry name" value="IGc2"/>
    <property type="match status" value="1"/>
</dbReference>
<keyword evidence="3" id="KW-1015">Disulfide bond</keyword>
<evidence type="ECO:0000256" key="2">
    <source>
        <dbReference type="ARBA" id="ARBA00023136"/>
    </source>
</evidence>
<evidence type="ECO:0000313" key="11">
    <source>
        <dbReference type="Proteomes" id="UP000694523"/>
    </source>
</evidence>
<evidence type="ECO:0000313" key="10">
    <source>
        <dbReference type="Ensembl" id="ENSNMLP00000014508.1"/>
    </source>
</evidence>
<evidence type="ECO:0000256" key="5">
    <source>
        <dbReference type="ARBA" id="ARBA00023319"/>
    </source>
</evidence>